<name>G7W2L0_PAETH</name>
<gene>
    <name evidence="3" type="ordered locus">HPL003_18065</name>
</gene>
<evidence type="ECO:0000313" key="4">
    <source>
        <dbReference type="Proteomes" id="UP000005876"/>
    </source>
</evidence>
<feature type="domain" description="AAA+ ATPase" evidence="2">
    <location>
        <begin position="281"/>
        <end position="467"/>
    </location>
</feature>
<dbReference type="OrthoDB" id="9813147at2"/>
<dbReference type="Pfam" id="PF13541">
    <property type="entry name" value="ChlI"/>
    <property type="match status" value="1"/>
</dbReference>
<organism evidence="3 4">
    <name type="scientific">Paenibacillus terrae (strain HPL-003)</name>
    <dbReference type="NCBI Taxonomy" id="985665"/>
    <lineage>
        <taxon>Bacteria</taxon>
        <taxon>Bacillati</taxon>
        <taxon>Bacillota</taxon>
        <taxon>Bacilli</taxon>
        <taxon>Bacillales</taxon>
        <taxon>Paenibacillaceae</taxon>
        <taxon>Paenibacillus</taxon>
    </lineage>
</organism>
<dbReference type="SUPFAM" id="SSF54211">
    <property type="entry name" value="Ribosomal protein S5 domain 2-like"/>
    <property type="match status" value="1"/>
</dbReference>
<dbReference type="InterPro" id="IPR025158">
    <property type="entry name" value="Mg_chelat-rel_C"/>
</dbReference>
<dbReference type="PANTHER" id="PTHR32039:SF7">
    <property type="entry name" value="COMPETENCE PROTEIN COMM"/>
    <property type="match status" value="1"/>
</dbReference>
<dbReference type="GO" id="GO:0005524">
    <property type="term" value="F:ATP binding"/>
    <property type="evidence" value="ECO:0007669"/>
    <property type="project" value="InterPro"/>
</dbReference>
<accession>G7W2L0</accession>
<dbReference type="Pfam" id="PF01078">
    <property type="entry name" value="Mg_chelatase"/>
    <property type="match status" value="1"/>
</dbReference>
<reference evidence="3 4" key="3">
    <citation type="journal article" date="2012" name="J. Bacteriol.">
        <title>Genome Sequence of Paenibacillus terrae HPL-003, a Xylanase-Producing Bacterium Isolated from Soil Found in Forest Residue.</title>
        <authorList>
            <person name="Shin S.H."/>
            <person name="Kim S."/>
            <person name="Kim J.Y."/>
            <person name="Song H.Y."/>
            <person name="Cho S.J."/>
            <person name="Kim D.R."/>
            <person name="Lee K.I."/>
            <person name="Lim H.K."/>
            <person name="Park N.J."/>
            <person name="Hwang I.T."/>
            <person name="Yang K.S."/>
        </authorList>
    </citation>
    <scope>NUCLEOTIDE SEQUENCE [LARGE SCALE GENOMIC DNA]</scope>
    <source>
        <strain evidence="3 4">HPL-003</strain>
    </source>
</reference>
<reference key="2">
    <citation type="submission" date="2011-11" db="EMBL/GenBank/DDBJ databases">
        <authorList>
            <person name="Shin S.H."/>
            <person name="Kim S."/>
            <person name="Kim J.Y."/>
        </authorList>
    </citation>
    <scope>NUCLEOTIDE SEQUENCE</scope>
    <source>
        <strain>HPL-003</strain>
    </source>
</reference>
<comment type="similarity">
    <text evidence="1">Belongs to the Mg-chelatase subunits D/I family. ComM subfamily.</text>
</comment>
<dbReference type="InterPro" id="IPR020568">
    <property type="entry name" value="Ribosomal_Su5_D2-typ_SF"/>
</dbReference>
<dbReference type="NCBIfam" id="TIGR00368">
    <property type="entry name" value="YifB family Mg chelatase-like AAA ATPase"/>
    <property type="match status" value="1"/>
</dbReference>
<dbReference type="InterPro" id="IPR004482">
    <property type="entry name" value="Mg_chelat-rel"/>
</dbReference>
<dbReference type="InterPro" id="IPR045006">
    <property type="entry name" value="CHLI-like"/>
</dbReference>
<dbReference type="InterPro" id="IPR027417">
    <property type="entry name" value="P-loop_NTPase"/>
</dbReference>
<evidence type="ECO:0000313" key="3">
    <source>
        <dbReference type="EMBL" id="AET60355.1"/>
    </source>
</evidence>
<reference evidence="4" key="1">
    <citation type="submission" date="2011-11" db="EMBL/GenBank/DDBJ databases">
        <title>Complete sequence of Paenibacillus terrae HPL-003.</title>
        <authorList>
            <person name="Shin S.H."/>
            <person name="Kim S."/>
            <person name="Kim J.Y."/>
        </authorList>
    </citation>
    <scope>NUCLEOTIDE SEQUENCE [LARGE SCALE GENOMIC DNA]</scope>
    <source>
        <strain evidence="4">HPL-003</strain>
    </source>
</reference>
<dbReference type="Pfam" id="PF13335">
    <property type="entry name" value="Mg_chelatase_C"/>
    <property type="match status" value="1"/>
</dbReference>
<dbReference type="KEGG" id="pta:HPL003_18065"/>
<protein>
    <submittedName>
        <fullName evidence="3">Competence protein comM</fullName>
    </submittedName>
</protein>
<dbReference type="Proteomes" id="UP000005876">
    <property type="component" value="Chromosome"/>
</dbReference>
<dbReference type="AlphaFoldDB" id="G7W2L0"/>
<dbReference type="InterPro" id="IPR003593">
    <property type="entry name" value="AAA+_ATPase"/>
</dbReference>
<proteinExistence type="inferred from homology"/>
<evidence type="ECO:0000259" key="2">
    <source>
        <dbReference type="SMART" id="SM00382"/>
    </source>
</evidence>
<evidence type="ECO:0000256" key="1">
    <source>
        <dbReference type="ARBA" id="ARBA00006354"/>
    </source>
</evidence>
<dbReference type="PANTHER" id="PTHR32039">
    <property type="entry name" value="MAGNESIUM-CHELATASE SUBUNIT CHLI"/>
    <property type="match status" value="1"/>
</dbReference>
<dbReference type="InterPro" id="IPR000523">
    <property type="entry name" value="Mg_chelatse_chII-like_cat_dom"/>
</dbReference>
<dbReference type="InterPro" id="IPR014721">
    <property type="entry name" value="Ribsml_uS5_D2-typ_fold_subgr"/>
</dbReference>
<dbReference type="SMART" id="SM00382">
    <property type="entry name" value="AAA"/>
    <property type="match status" value="1"/>
</dbReference>
<dbReference type="Gene3D" id="3.40.50.300">
    <property type="entry name" value="P-loop containing nucleotide triphosphate hydrolases"/>
    <property type="match status" value="1"/>
</dbReference>
<dbReference type="RefSeq" id="WP_014281062.1">
    <property type="nucleotide sequence ID" value="NC_016641.1"/>
</dbReference>
<dbReference type="SUPFAM" id="SSF52540">
    <property type="entry name" value="P-loop containing nucleoside triphosphate hydrolases"/>
    <property type="match status" value="1"/>
</dbReference>
<dbReference type="HOGENOM" id="CLU_026145_1_1_9"/>
<dbReference type="Gene3D" id="3.30.230.10">
    <property type="match status" value="1"/>
</dbReference>
<dbReference type="EMBL" id="CP003107">
    <property type="protein sequence ID" value="AET60355.1"/>
    <property type="molecule type" value="Genomic_DNA"/>
</dbReference>
<sequence>MYGKLHGACLYGIDGVLIEVETDLSNGLPQTAIIGLPDSAIREAVERVRAAIKNCGFKYPSQRVTINLAPADLRKEGSSFDFAIALGLLTTSGQVVLPAGERTLFIGELALDGSIRPVNGVLSMVDLAKREGFHSVLLPEENAGEARLITGIRIYAVRHLMDLIPAKDHAQYIIERQSKDRNSNYLPDPIHGELINQVTNQITKQAIDPAPNPVSNQVENHDHGKRITARQQIIIHSYEHLLSADQIPMREVKEMIDVMEDYSDVLGQQHAKRALVIAAAGMHNIVLIGPPGAGKTMLIRRLPSILPPLTEKEALEVTKIYSAAGKWKESSPHLMNIRPFRSPHHTISAAGLVGGGGIPKPGEISLAHRGILFLDELPEFSRHVLEVLRQPLEDRNVTISRSRAVFKYPAHFLLAASMNPCHCGFFGSDTQHQRCTCSPAAVARYRSRISGPLLDRIDLQLEVSQPKDWREEKESLSSAEMRRQVLAAQAIQIDRYSKLPFSWNSELSGQMLRKYAVLEHNAAELLDQTMDALGLSMRAYDRILKLSRTIADLNQSEKITVSHVAEAIQYRNMDRAHASFSEE</sequence>
<dbReference type="STRING" id="985665.HPL003_18065"/>
<dbReference type="eggNOG" id="COG0606">
    <property type="taxonomic scope" value="Bacteria"/>
</dbReference>